<comment type="similarity">
    <text evidence="3">Belongs to the glycosyl hydrolase 26 family.</text>
</comment>
<evidence type="ECO:0000256" key="3">
    <source>
        <dbReference type="PROSITE-ProRule" id="PRU01100"/>
    </source>
</evidence>
<evidence type="ECO:0000256" key="2">
    <source>
        <dbReference type="ARBA" id="ARBA00023295"/>
    </source>
</evidence>
<evidence type="ECO:0000313" key="7">
    <source>
        <dbReference type="EMBL" id="GHB04039.1"/>
    </source>
</evidence>
<feature type="compositionally biased region" description="Basic and acidic residues" evidence="4">
    <location>
        <begin position="392"/>
        <end position="407"/>
    </location>
</feature>
<name>A0ABQ3DLL7_9ACTN</name>
<feature type="chain" id="PRO_5045160194" description="GH26 domain-containing protein" evidence="5">
    <location>
        <begin position="28"/>
        <end position="441"/>
    </location>
</feature>
<dbReference type="RefSeq" id="WP_189715261.1">
    <property type="nucleotide sequence ID" value="NZ_BMVO01000007.1"/>
</dbReference>
<dbReference type="SUPFAM" id="SSF51445">
    <property type="entry name" value="(Trans)glycosidases"/>
    <property type="match status" value="1"/>
</dbReference>
<sequence length="441" mass="48689">MSKRRRLTGTCIGTVVMSLVVAGGVLAGSPAGATAAVDPAPVATSPPASDEGPPDRPTPAIGAYLHYGPDGVTRMAELSQWLGGADLSVGHTYLPGDVWENIAGRPEFLRPWAEWRRGADDRMFVLNVPMMERNEERLSDDEVRDLLQDGAAGRFDRHYRKLATTLVELGVPDTVIVLGWEMNGTTYSHRCAPDPDAWKAYWNRVVAAMRSVPGQKLRFDFAPNRGIDAIPWTECYPGDDVVDIIGMDSYDQPPGDTFEQQVSDPYGLQAQVDFAAEHGKAISYPEWGLFRNGDNPAYMKGMLDWMARHKPLYQTITDYCPHGVWQCDENPRSSEVFRSKLFGWQAPPVTQTPPSDPPSDPPVPSPPPAPSPSPSTPKPGESKPARPTPTEPPEKPGAPERPGRSDSGEWCVPMEMGEWINQWVRDFTVCVKPRFPQDWKS</sequence>
<feature type="compositionally biased region" description="Pro residues" evidence="4">
    <location>
        <begin position="350"/>
        <end position="377"/>
    </location>
</feature>
<dbReference type="Pfam" id="PF02156">
    <property type="entry name" value="Glyco_hydro_26"/>
    <property type="match status" value="1"/>
</dbReference>
<dbReference type="PROSITE" id="PS51764">
    <property type="entry name" value="GH26"/>
    <property type="match status" value="1"/>
</dbReference>
<accession>A0ABQ3DLL7</accession>
<feature type="active site" description="Proton donor" evidence="3">
    <location>
        <position position="181"/>
    </location>
</feature>
<reference evidence="8" key="1">
    <citation type="journal article" date="2019" name="Int. J. Syst. Evol. Microbiol.">
        <title>The Global Catalogue of Microorganisms (GCM) 10K type strain sequencing project: providing services to taxonomists for standard genome sequencing and annotation.</title>
        <authorList>
            <consortium name="The Broad Institute Genomics Platform"/>
            <consortium name="The Broad Institute Genome Sequencing Center for Infectious Disease"/>
            <person name="Wu L."/>
            <person name="Ma J."/>
        </authorList>
    </citation>
    <scope>NUCLEOTIDE SEQUENCE [LARGE SCALE GENOMIC DNA]</scope>
    <source>
        <strain evidence="8">JCM 4737</strain>
    </source>
</reference>
<evidence type="ECO:0000256" key="5">
    <source>
        <dbReference type="SAM" id="SignalP"/>
    </source>
</evidence>
<keyword evidence="1 3" id="KW-0378">Hydrolase</keyword>
<dbReference type="Proteomes" id="UP000599437">
    <property type="component" value="Unassembled WGS sequence"/>
</dbReference>
<evidence type="ECO:0000256" key="1">
    <source>
        <dbReference type="ARBA" id="ARBA00022801"/>
    </source>
</evidence>
<evidence type="ECO:0000259" key="6">
    <source>
        <dbReference type="PROSITE" id="PS51764"/>
    </source>
</evidence>
<protein>
    <recommendedName>
        <fullName evidence="6">GH26 domain-containing protein</fullName>
    </recommendedName>
</protein>
<gene>
    <name evidence="7" type="ORF">GCM10010346_28660</name>
</gene>
<proteinExistence type="inferred from homology"/>
<dbReference type="InterPro" id="IPR022790">
    <property type="entry name" value="GH26_dom"/>
</dbReference>
<feature type="compositionally biased region" description="Low complexity" evidence="4">
    <location>
        <begin position="33"/>
        <end position="50"/>
    </location>
</feature>
<keyword evidence="2 3" id="KW-0326">Glycosidase</keyword>
<feature type="active site" description="Nucleophile" evidence="3">
    <location>
        <position position="286"/>
    </location>
</feature>
<comment type="caution">
    <text evidence="7">The sequence shown here is derived from an EMBL/GenBank/DDBJ whole genome shotgun (WGS) entry which is preliminary data.</text>
</comment>
<dbReference type="Gene3D" id="3.20.20.80">
    <property type="entry name" value="Glycosidases"/>
    <property type="match status" value="1"/>
</dbReference>
<feature type="region of interest" description="Disordered" evidence="4">
    <location>
        <begin position="33"/>
        <end position="61"/>
    </location>
</feature>
<keyword evidence="8" id="KW-1185">Reference proteome</keyword>
<feature type="domain" description="GH26" evidence="6">
    <location>
        <begin position="29"/>
        <end position="340"/>
    </location>
</feature>
<dbReference type="EMBL" id="BMVO01000007">
    <property type="protein sequence ID" value="GHB04039.1"/>
    <property type="molecule type" value="Genomic_DNA"/>
</dbReference>
<evidence type="ECO:0000256" key="4">
    <source>
        <dbReference type="SAM" id="MobiDB-lite"/>
    </source>
</evidence>
<evidence type="ECO:0000313" key="8">
    <source>
        <dbReference type="Proteomes" id="UP000599437"/>
    </source>
</evidence>
<dbReference type="InterPro" id="IPR017853">
    <property type="entry name" value="GH"/>
</dbReference>
<feature type="signal peptide" evidence="5">
    <location>
        <begin position="1"/>
        <end position="27"/>
    </location>
</feature>
<organism evidence="7 8">
    <name type="scientific">Streptomyces chryseus</name>
    <dbReference type="NCBI Taxonomy" id="68186"/>
    <lineage>
        <taxon>Bacteria</taxon>
        <taxon>Bacillati</taxon>
        <taxon>Actinomycetota</taxon>
        <taxon>Actinomycetes</taxon>
        <taxon>Kitasatosporales</taxon>
        <taxon>Streptomycetaceae</taxon>
        <taxon>Streptomyces</taxon>
    </lineage>
</organism>
<keyword evidence="5" id="KW-0732">Signal</keyword>
<feature type="region of interest" description="Disordered" evidence="4">
    <location>
        <begin position="345"/>
        <end position="411"/>
    </location>
</feature>